<dbReference type="Pfam" id="PF07690">
    <property type="entry name" value="MFS_1"/>
    <property type="match status" value="1"/>
</dbReference>
<evidence type="ECO:0000256" key="2">
    <source>
        <dbReference type="ARBA" id="ARBA00022692"/>
    </source>
</evidence>
<keyword evidence="4 5" id="KW-0472">Membrane</keyword>
<feature type="transmembrane region" description="Helical" evidence="5">
    <location>
        <begin position="129"/>
        <end position="154"/>
    </location>
</feature>
<sequence length="382" mass="38992">MTPVSDAAARLATRVLFLVAGFGYSCWAPLIPLTKARLGIDEHVLGLLLLCIGVGSIMAMALTGALAVRYGTRPLLIVSGFGFALALAVLPLAASVPMLGLNLLAFGATLGALDVAMNMHAVEVEKRSGATLMSGFHALFSVGGFAGSAVMTLLLSRQLATLPATLLCGAVMVLGMLLATPRILRDGASTGGTMFALPRGLVLGIALLTCITFLVEGALLDWGALLLTERGLFALEQAGSGYIVFSIAMTVARFSGDYVATRLGDQRTLLIGGVIALAGFAVLLTAATATLALAGFGLIGLGCANIVPVLFRRGANQQVMPAGLAIAAISTTAYAGILVGPACIGFIAQQVGLSHAFWLLAALLACVPCSALWLVRARPAAA</sequence>
<evidence type="ECO:0000256" key="5">
    <source>
        <dbReference type="SAM" id="Phobius"/>
    </source>
</evidence>
<dbReference type="InterPro" id="IPR020846">
    <property type="entry name" value="MFS_dom"/>
</dbReference>
<name>A0ABW9SK50_9BURK</name>
<evidence type="ECO:0000256" key="3">
    <source>
        <dbReference type="ARBA" id="ARBA00022989"/>
    </source>
</evidence>
<feature type="transmembrane region" description="Helical" evidence="5">
    <location>
        <begin position="99"/>
        <end position="117"/>
    </location>
</feature>
<evidence type="ECO:0000313" key="7">
    <source>
        <dbReference type="EMBL" id="MTW32537.1"/>
    </source>
</evidence>
<feature type="transmembrane region" description="Helical" evidence="5">
    <location>
        <begin position="355"/>
        <end position="375"/>
    </location>
</feature>
<keyword evidence="3 5" id="KW-1133">Transmembrane helix</keyword>
<protein>
    <submittedName>
        <fullName evidence="7">MFS transporter</fullName>
    </submittedName>
</protein>
<dbReference type="PANTHER" id="PTHR23514">
    <property type="entry name" value="BYPASS OF STOP CODON PROTEIN 6"/>
    <property type="match status" value="1"/>
</dbReference>
<dbReference type="Proteomes" id="UP000735592">
    <property type="component" value="Unassembled WGS sequence"/>
</dbReference>
<feature type="transmembrane region" description="Helical" evidence="5">
    <location>
        <begin position="268"/>
        <end position="287"/>
    </location>
</feature>
<feature type="transmembrane region" description="Helical" evidence="5">
    <location>
        <begin position="323"/>
        <end position="349"/>
    </location>
</feature>
<feature type="transmembrane region" description="Helical" evidence="5">
    <location>
        <begin position="160"/>
        <end position="179"/>
    </location>
</feature>
<dbReference type="InterPro" id="IPR036259">
    <property type="entry name" value="MFS_trans_sf"/>
</dbReference>
<proteinExistence type="predicted"/>
<feature type="transmembrane region" description="Helical" evidence="5">
    <location>
        <begin position="75"/>
        <end position="93"/>
    </location>
</feature>
<evidence type="ECO:0000256" key="1">
    <source>
        <dbReference type="ARBA" id="ARBA00004141"/>
    </source>
</evidence>
<feature type="transmembrane region" description="Helical" evidence="5">
    <location>
        <begin position="293"/>
        <end position="311"/>
    </location>
</feature>
<feature type="transmembrane region" description="Helical" evidence="5">
    <location>
        <begin position="200"/>
        <end position="219"/>
    </location>
</feature>
<feature type="transmembrane region" description="Helical" evidence="5">
    <location>
        <begin position="44"/>
        <end position="68"/>
    </location>
</feature>
<evidence type="ECO:0000313" key="8">
    <source>
        <dbReference type="Proteomes" id="UP000735592"/>
    </source>
</evidence>
<accession>A0ABW9SK50</accession>
<dbReference type="Gene3D" id="1.20.1250.20">
    <property type="entry name" value="MFS general substrate transporter like domains"/>
    <property type="match status" value="2"/>
</dbReference>
<keyword evidence="2 5" id="KW-0812">Transmembrane</keyword>
<dbReference type="SUPFAM" id="SSF103473">
    <property type="entry name" value="MFS general substrate transporter"/>
    <property type="match status" value="1"/>
</dbReference>
<dbReference type="EMBL" id="WNKW01000001">
    <property type="protein sequence ID" value="MTW32537.1"/>
    <property type="molecule type" value="Genomic_DNA"/>
</dbReference>
<comment type="subcellular location">
    <subcellularLocation>
        <location evidence="1">Membrane</location>
        <topology evidence="1">Multi-pass membrane protein</topology>
    </subcellularLocation>
</comment>
<evidence type="ECO:0000256" key="4">
    <source>
        <dbReference type="ARBA" id="ARBA00023136"/>
    </source>
</evidence>
<dbReference type="PROSITE" id="PS50850">
    <property type="entry name" value="MFS"/>
    <property type="match status" value="1"/>
</dbReference>
<comment type="caution">
    <text evidence="7">The sequence shown here is derived from an EMBL/GenBank/DDBJ whole genome shotgun (WGS) entry which is preliminary data.</text>
</comment>
<gene>
    <name evidence="7" type="ORF">GM655_06825</name>
</gene>
<dbReference type="InterPro" id="IPR051788">
    <property type="entry name" value="MFS_Transporter"/>
</dbReference>
<reference evidence="7 8" key="1">
    <citation type="submission" date="2019-11" db="EMBL/GenBank/DDBJ databases">
        <title>Type strains purchased from KCTC, JCM and DSMZ.</title>
        <authorList>
            <person name="Lu H."/>
        </authorList>
    </citation>
    <scope>NUCLEOTIDE SEQUENCE [LARGE SCALE GENOMIC DNA]</scope>
    <source>
        <strain evidence="7 8">DSM 103461</strain>
    </source>
</reference>
<dbReference type="RefSeq" id="WP_371866724.1">
    <property type="nucleotide sequence ID" value="NZ_JBHLXK010000003.1"/>
</dbReference>
<evidence type="ECO:0000259" key="6">
    <source>
        <dbReference type="PROSITE" id="PS50850"/>
    </source>
</evidence>
<dbReference type="CDD" id="cd17393">
    <property type="entry name" value="MFS_MosC_like"/>
    <property type="match status" value="1"/>
</dbReference>
<keyword evidence="8" id="KW-1185">Reference proteome</keyword>
<dbReference type="InterPro" id="IPR011701">
    <property type="entry name" value="MFS"/>
</dbReference>
<dbReference type="PANTHER" id="PTHR23514:SF13">
    <property type="entry name" value="INNER MEMBRANE PROTEIN YBJJ"/>
    <property type="match status" value="1"/>
</dbReference>
<feature type="transmembrane region" description="Helical" evidence="5">
    <location>
        <begin position="12"/>
        <end position="32"/>
    </location>
</feature>
<feature type="transmembrane region" description="Helical" evidence="5">
    <location>
        <begin position="239"/>
        <end position="256"/>
    </location>
</feature>
<feature type="domain" description="Major facilitator superfamily (MFS) profile" evidence="6">
    <location>
        <begin position="9"/>
        <end position="379"/>
    </location>
</feature>
<organism evidence="7 8">
    <name type="scientific">Pseudoduganella danionis</name>
    <dbReference type="NCBI Taxonomy" id="1890295"/>
    <lineage>
        <taxon>Bacteria</taxon>
        <taxon>Pseudomonadati</taxon>
        <taxon>Pseudomonadota</taxon>
        <taxon>Betaproteobacteria</taxon>
        <taxon>Burkholderiales</taxon>
        <taxon>Oxalobacteraceae</taxon>
        <taxon>Telluria group</taxon>
        <taxon>Pseudoduganella</taxon>
    </lineage>
</organism>